<reference evidence="2 3" key="1">
    <citation type="submission" date="2019-10" db="EMBL/GenBank/DDBJ databases">
        <title>Whole genome shotgun sequence of Acrocarpospora corrugata NBRC 13972.</title>
        <authorList>
            <person name="Ichikawa N."/>
            <person name="Kimura A."/>
            <person name="Kitahashi Y."/>
            <person name="Komaki H."/>
            <person name="Oguchi A."/>
        </authorList>
    </citation>
    <scope>NUCLEOTIDE SEQUENCE [LARGE SCALE GENOMIC DNA]</scope>
    <source>
        <strain evidence="2 3">NBRC 13972</strain>
    </source>
</reference>
<evidence type="ECO:0008006" key="4">
    <source>
        <dbReference type="Google" id="ProtNLM"/>
    </source>
</evidence>
<protein>
    <recommendedName>
        <fullName evidence="4">Low temperature requirement protein A</fullName>
    </recommendedName>
</protein>
<proteinExistence type="predicted"/>
<sequence>MAGIVLAALGVEGVLAHAGEGEPLGAFYALPLFGGLALYLAGHLLFERRMHGALSRPRLVATGVLLAALPASIALPPLAGLGGSVAILTALIVVETTRDAQARRSLRGTLVQ</sequence>
<comment type="caution">
    <text evidence="2">The sequence shown here is derived from an EMBL/GenBank/DDBJ whole genome shotgun (WGS) entry which is preliminary data.</text>
</comment>
<name>A0A5M3W7W8_9ACTN</name>
<evidence type="ECO:0000256" key="1">
    <source>
        <dbReference type="SAM" id="Phobius"/>
    </source>
</evidence>
<keyword evidence="1" id="KW-0472">Membrane</keyword>
<organism evidence="2 3">
    <name type="scientific">Acrocarpospora corrugata</name>
    <dbReference type="NCBI Taxonomy" id="35763"/>
    <lineage>
        <taxon>Bacteria</taxon>
        <taxon>Bacillati</taxon>
        <taxon>Actinomycetota</taxon>
        <taxon>Actinomycetes</taxon>
        <taxon>Streptosporangiales</taxon>
        <taxon>Streptosporangiaceae</taxon>
        <taxon>Acrocarpospora</taxon>
    </lineage>
</organism>
<dbReference type="Proteomes" id="UP000334990">
    <property type="component" value="Unassembled WGS sequence"/>
</dbReference>
<dbReference type="EMBL" id="BLAD01000060">
    <property type="protein sequence ID" value="GES02608.1"/>
    <property type="molecule type" value="Genomic_DNA"/>
</dbReference>
<dbReference type="InterPro" id="IPR010640">
    <property type="entry name" value="Low_temperature_requirement_A"/>
</dbReference>
<dbReference type="Pfam" id="PF06772">
    <property type="entry name" value="LtrA"/>
    <property type="match status" value="1"/>
</dbReference>
<dbReference type="AlphaFoldDB" id="A0A5M3W7W8"/>
<keyword evidence="1" id="KW-1133">Transmembrane helix</keyword>
<accession>A0A5M3W7W8</accession>
<keyword evidence="1" id="KW-0812">Transmembrane</keyword>
<evidence type="ECO:0000313" key="2">
    <source>
        <dbReference type="EMBL" id="GES02608.1"/>
    </source>
</evidence>
<gene>
    <name evidence="2" type="ORF">Acor_46740</name>
</gene>
<evidence type="ECO:0000313" key="3">
    <source>
        <dbReference type="Proteomes" id="UP000334990"/>
    </source>
</evidence>
<feature type="transmembrane region" description="Helical" evidence="1">
    <location>
        <begin position="26"/>
        <end position="46"/>
    </location>
</feature>
<keyword evidence="3" id="KW-1185">Reference proteome</keyword>
<feature type="transmembrane region" description="Helical" evidence="1">
    <location>
        <begin position="58"/>
        <end position="75"/>
    </location>
</feature>